<protein>
    <submittedName>
        <fullName evidence="1">Uncharacterized protein</fullName>
    </submittedName>
</protein>
<dbReference type="AlphaFoldDB" id="A0A853CNE3"/>
<evidence type="ECO:0000313" key="2">
    <source>
        <dbReference type="Proteomes" id="UP000578352"/>
    </source>
</evidence>
<evidence type="ECO:0000313" key="1">
    <source>
        <dbReference type="EMBL" id="NYJ22366.1"/>
    </source>
</evidence>
<proteinExistence type="predicted"/>
<dbReference type="Proteomes" id="UP000578352">
    <property type="component" value="Unassembled WGS sequence"/>
</dbReference>
<organism evidence="1 2">
    <name type="scientific">Leifsonia shinshuensis</name>
    <dbReference type="NCBI Taxonomy" id="150026"/>
    <lineage>
        <taxon>Bacteria</taxon>
        <taxon>Bacillati</taxon>
        <taxon>Actinomycetota</taxon>
        <taxon>Actinomycetes</taxon>
        <taxon>Micrococcales</taxon>
        <taxon>Microbacteriaceae</taxon>
        <taxon>Leifsonia</taxon>
    </lineage>
</organism>
<dbReference type="RefSeq" id="WP_179604419.1">
    <property type="nucleotide sequence ID" value="NZ_BAABEH010000001.1"/>
</dbReference>
<sequence>MTDADPHVLAPGLAPTPFTAAEIRRGCPAGRVSVVRHPEGLTAIRFAEDDEEGAWIEDTPLDESGKPAGPVERERSTWLELQEHAAFPADATTIDRVKLEGPLGTRSCLRYTVRRGDAMLVFWFAVDLPGMPIRLERTEDGITRVALEVVAVSGLAPAP</sequence>
<name>A0A853CNE3_9MICO</name>
<reference evidence="1 2" key="1">
    <citation type="submission" date="2020-07" db="EMBL/GenBank/DDBJ databases">
        <title>Sequencing the genomes of 1000 actinobacteria strains.</title>
        <authorList>
            <person name="Klenk H.-P."/>
        </authorList>
    </citation>
    <scope>NUCLEOTIDE SEQUENCE [LARGE SCALE GENOMIC DNA]</scope>
    <source>
        <strain evidence="1 2">DSM 15165</strain>
    </source>
</reference>
<comment type="caution">
    <text evidence="1">The sequence shown here is derived from an EMBL/GenBank/DDBJ whole genome shotgun (WGS) entry which is preliminary data.</text>
</comment>
<dbReference type="EMBL" id="JACCFL010000001">
    <property type="protein sequence ID" value="NYJ22366.1"/>
    <property type="molecule type" value="Genomic_DNA"/>
</dbReference>
<gene>
    <name evidence="1" type="ORF">HNR13_000653</name>
</gene>
<accession>A0A853CNE3</accession>